<keyword evidence="7 14" id="KW-1133">Transmembrane helix</keyword>
<name>A0A6P5L8J9_PHACI</name>
<keyword evidence="3" id="KW-0732">Signal</keyword>
<dbReference type="PROSITE" id="PS51257">
    <property type="entry name" value="PROKAR_LIPOPROTEIN"/>
    <property type="match status" value="1"/>
</dbReference>
<feature type="domain" description="Laminin G" evidence="15">
    <location>
        <begin position="102"/>
        <end position="270"/>
    </location>
</feature>
<feature type="transmembrane region" description="Helical" evidence="14">
    <location>
        <begin position="378"/>
        <end position="398"/>
    </location>
</feature>
<dbReference type="InterPro" id="IPR050372">
    <property type="entry name" value="Neurexin-related_CASP"/>
</dbReference>
<keyword evidence="6" id="KW-0654">Proteoglycan</keyword>
<dbReference type="FunFam" id="2.60.120.200:FF:000003">
    <property type="entry name" value="neurexin-1 isoform X1"/>
    <property type="match status" value="1"/>
</dbReference>
<dbReference type="SMART" id="SM00294">
    <property type="entry name" value="4.1m"/>
    <property type="match status" value="1"/>
</dbReference>
<evidence type="ECO:0000256" key="13">
    <source>
        <dbReference type="SAM" id="MobiDB-lite"/>
    </source>
</evidence>
<dbReference type="RefSeq" id="XP_020851906.1">
    <property type="nucleotide sequence ID" value="XM_020996247.1"/>
</dbReference>
<evidence type="ECO:0000256" key="10">
    <source>
        <dbReference type="ARBA" id="ARBA00023207"/>
    </source>
</evidence>
<evidence type="ECO:0000313" key="17">
    <source>
        <dbReference type="RefSeq" id="XP_020851906.1"/>
    </source>
</evidence>
<keyword evidence="6" id="KW-0325">Glycoprotein</keyword>
<keyword evidence="8" id="KW-0770">Synapse</keyword>
<dbReference type="GO" id="GO:0042734">
    <property type="term" value="C:presynaptic membrane"/>
    <property type="evidence" value="ECO:0007669"/>
    <property type="project" value="UniProtKB-SubCell"/>
</dbReference>
<evidence type="ECO:0000256" key="8">
    <source>
        <dbReference type="ARBA" id="ARBA00023018"/>
    </source>
</evidence>
<dbReference type="Pfam" id="PF02210">
    <property type="entry name" value="Laminin_G_2"/>
    <property type="match status" value="1"/>
</dbReference>
<evidence type="ECO:0000256" key="1">
    <source>
        <dbReference type="ARBA" id="ARBA00010241"/>
    </source>
</evidence>
<dbReference type="PANTHER" id="PTHR15036">
    <property type="entry name" value="PIKACHURIN-LIKE PROTEIN"/>
    <property type="match status" value="1"/>
</dbReference>
<organism evidence="16 17">
    <name type="scientific">Phascolarctos cinereus</name>
    <name type="common">Koala</name>
    <dbReference type="NCBI Taxonomy" id="38626"/>
    <lineage>
        <taxon>Eukaryota</taxon>
        <taxon>Metazoa</taxon>
        <taxon>Chordata</taxon>
        <taxon>Craniata</taxon>
        <taxon>Vertebrata</taxon>
        <taxon>Euteleostomi</taxon>
        <taxon>Mammalia</taxon>
        <taxon>Metatheria</taxon>
        <taxon>Diprotodontia</taxon>
        <taxon>Phascolarctidae</taxon>
        <taxon>Phascolarctos</taxon>
    </lineage>
</organism>
<feature type="region of interest" description="Disordered" evidence="13">
    <location>
        <begin position="334"/>
        <end position="365"/>
    </location>
</feature>
<evidence type="ECO:0000256" key="14">
    <source>
        <dbReference type="SAM" id="Phobius"/>
    </source>
</evidence>
<feature type="region of interest" description="Disordered" evidence="13">
    <location>
        <begin position="419"/>
        <end position="452"/>
    </location>
</feature>
<accession>A0A6P5L8J9</accession>
<dbReference type="InterPro" id="IPR001791">
    <property type="entry name" value="Laminin_G"/>
</dbReference>
<evidence type="ECO:0000313" key="16">
    <source>
        <dbReference type="Proteomes" id="UP000515140"/>
    </source>
</evidence>
<protein>
    <submittedName>
        <fullName evidence="17">Neurexin-1 isoform X21</fullName>
    </submittedName>
</protein>
<comment type="similarity">
    <text evidence="1">Belongs to the neurexin family.</text>
</comment>
<keyword evidence="10" id="KW-0357">Heparan sulfate</keyword>
<keyword evidence="16" id="KW-1185">Reference proteome</keyword>
<dbReference type="SUPFAM" id="SSF49899">
    <property type="entry name" value="Concanavalin A-like lectins/glucanases"/>
    <property type="match status" value="1"/>
</dbReference>
<dbReference type="GeneID" id="110215056"/>
<keyword evidence="2 14" id="KW-0812">Transmembrane</keyword>
<sequence>MYQRMLKCSSELGSPGSSCGGGGGGGCGGGGGGGGGGAGGRLALLWIVPLTLSGLLGVAWGASSLGAHHIHHFHGSSKHHSVPIAIYRSPASLRGGHAGTTYIFSKGGGQITYKWPPNDRPSTRADRLAIGFSTVQKEAVLVRVDSSSGLGDYLELHIHQGKIGVKFNVGTDDIAIEEANAIINDGKYHVVRFTRSGGNATLQVDSWPVIERYPAGRQLTIFNSQATIIIGGKEQGHPFQGQLSGLYYNGLKVLNMAAENDANIAIVGNVRLVGEVPSSMTTESTATAMQSEMSTSIMETTTTLATSTARRGKPPTKEPISQTTDDILVASAECPSDDEDIDPCEPSSGGLANPTRAGGRDYPGSAEVIRESSSTTGMVVGIIAAAALCILILLYAMYKYRNRDEGSYHVDESRNYISNSAQSNGAVVKEKQPNSAKSSNKNKKNKDKEYYV</sequence>
<dbReference type="InterPro" id="IPR003585">
    <property type="entry name" value="Neurexin-like"/>
</dbReference>
<evidence type="ECO:0000256" key="7">
    <source>
        <dbReference type="ARBA" id="ARBA00022989"/>
    </source>
</evidence>
<keyword evidence="4" id="KW-0677">Repeat</keyword>
<evidence type="ECO:0000259" key="15">
    <source>
        <dbReference type="PROSITE" id="PS50025"/>
    </source>
</evidence>
<evidence type="ECO:0000256" key="2">
    <source>
        <dbReference type="ARBA" id="ARBA00022692"/>
    </source>
</evidence>
<dbReference type="AlphaFoldDB" id="A0A6P5L8J9"/>
<proteinExistence type="inferred from homology"/>
<dbReference type="InterPro" id="IPR013320">
    <property type="entry name" value="ConA-like_dom_sf"/>
</dbReference>
<dbReference type="CDD" id="cd00110">
    <property type="entry name" value="LamG"/>
    <property type="match status" value="1"/>
</dbReference>
<evidence type="ECO:0000256" key="9">
    <source>
        <dbReference type="ARBA" id="ARBA00023136"/>
    </source>
</evidence>
<keyword evidence="5" id="KW-0130">Cell adhesion</keyword>
<dbReference type="CTD" id="9378"/>
<dbReference type="SMART" id="SM00282">
    <property type="entry name" value="LamG"/>
    <property type="match status" value="1"/>
</dbReference>
<evidence type="ECO:0000256" key="6">
    <source>
        <dbReference type="ARBA" id="ARBA00022974"/>
    </source>
</evidence>
<dbReference type="InterPro" id="IPR027789">
    <property type="entry name" value="Syndecan/Neurexin_dom"/>
</dbReference>
<reference evidence="17" key="1">
    <citation type="submission" date="2025-08" db="UniProtKB">
        <authorList>
            <consortium name="RefSeq"/>
        </authorList>
    </citation>
    <scope>IDENTIFICATION</scope>
    <source>
        <tissue evidence="17">Spleen</tissue>
    </source>
</reference>
<dbReference type="Gene3D" id="2.60.120.200">
    <property type="match status" value="1"/>
</dbReference>
<keyword evidence="9 14" id="KW-0472">Membrane</keyword>
<feature type="transmembrane region" description="Helical" evidence="14">
    <location>
        <begin position="42"/>
        <end position="62"/>
    </location>
</feature>
<dbReference type="Pfam" id="PF01034">
    <property type="entry name" value="Syndecan"/>
    <property type="match status" value="1"/>
</dbReference>
<dbReference type="GO" id="GO:0007155">
    <property type="term" value="P:cell adhesion"/>
    <property type="evidence" value="ECO:0007669"/>
    <property type="project" value="UniProtKB-KW"/>
</dbReference>
<evidence type="ECO:0000256" key="12">
    <source>
        <dbReference type="PROSITE-ProRule" id="PRU00122"/>
    </source>
</evidence>
<evidence type="ECO:0000256" key="11">
    <source>
        <dbReference type="ARBA" id="ARBA00035005"/>
    </source>
</evidence>
<gene>
    <name evidence="17" type="primary">NRXN1</name>
</gene>
<dbReference type="Proteomes" id="UP000515140">
    <property type="component" value="Unplaced"/>
</dbReference>
<dbReference type="PROSITE" id="PS50025">
    <property type="entry name" value="LAM_G_DOMAIN"/>
    <property type="match status" value="1"/>
</dbReference>
<evidence type="ECO:0000256" key="4">
    <source>
        <dbReference type="ARBA" id="ARBA00022737"/>
    </source>
</evidence>
<comment type="subcellular location">
    <subcellularLocation>
        <location evidence="11">Presynaptic cell membrane</location>
        <topology evidence="11">Single-pass type I membrane protein</topology>
    </subcellularLocation>
</comment>
<evidence type="ECO:0000256" key="5">
    <source>
        <dbReference type="ARBA" id="ARBA00022889"/>
    </source>
</evidence>
<evidence type="ECO:0000256" key="3">
    <source>
        <dbReference type="ARBA" id="ARBA00022729"/>
    </source>
</evidence>
<comment type="caution">
    <text evidence="12">Lacks conserved residue(s) required for the propagation of feature annotation.</text>
</comment>
<dbReference type="PANTHER" id="PTHR15036:SF51">
    <property type="entry name" value="NEUREXIN-1"/>
    <property type="match status" value="1"/>
</dbReference>